<dbReference type="EC" id="2.7.13.3" evidence="2"/>
<dbReference type="Pfam" id="PF00512">
    <property type="entry name" value="HisKA"/>
    <property type="match status" value="1"/>
</dbReference>
<dbReference type="InterPro" id="IPR001610">
    <property type="entry name" value="PAC"/>
</dbReference>
<evidence type="ECO:0000256" key="5">
    <source>
        <dbReference type="ARBA" id="ARBA00022777"/>
    </source>
</evidence>
<dbReference type="InterPro" id="IPR000014">
    <property type="entry name" value="PAS"/>
</dbReference>
<dbReference type="PROSITE" id="PS50113">
    <property type="entry name" value="PAC"/>
    <property type="match status" value="1"/>
</dbReference>
<reference evidence="10 11" key="2">
    <citation type="journal article" date="2012" name="BMC Genomics">
        <title>Comparative genomic analysis of Geobacter sulfurreducens KN400, a strain with enhanced capacity for extracellular electron transfer and electricity production.</title>
        <authorList>
            <person name="Butler J.E."/>
            <person name="Young N.D."/>
            <person name="Aklujkar M."/>
            <person name="Lovley D.R."/>
        </authorList>
    </citation>
    <scope>NUCLEOTIDE SEQUENCE [LARGE SCALE GENOMIC DNA]</scope>
    <source>
        <strain evidence="11">ATCC 51573 / DSM 12127 / PCA</strain>
    </source>
</reference>
<dbReference type="GO" id="GO:0007234">
    <property type="term" value="P:osmosensory signaling via phosphorelay pathway"/>
    <property type="evidence" value="ECO:0000318"/>
    <property type="project" value="GO_Central"/>
</dbReference>
<evidence type="ECO:0000259" key="9">
    <source>
        <dbReference type="PROSITE" id="PS50113"/>
    </source>
</evidence>
<dbReference type="FunFam" id="3.30.565.10:FF:000006">
    <property type="entry name" value="Sensor histidine kinase WalK"/>
    <property type="match status" value="1"/>
</dbReference>
<evidence type="ECO:0000256" key="3">
    <source>
        <dbReference type="ARBA" id="ARBA00022553"/>
    </source>
</evidence>
<dbReference type="EMBL" id="AE017180">
    <property type="protein sequence ID" value="AAR34023.1"/>
    <property type="molecule type" value="Genomic_DNA"/>
</dbReference>
<dbReference type="InterPro" id="IPR005467">
    <property type="entry name" value="His_kinase_dom"/>
</dbReference>
<evidence type="ECO:0000259" key="7">
    <source>
        <dbReference type="PROSITE" id="PS50109"/>
    </source>
</evidence>
<dbReference type="OrthoDB" id="5522855at2"/>
<dbReference type="SUPFAM" id="SSF55874">
    <property type="entry name" value="ATPase domain of HSP90 chaperone/DNA topoisomerase II/histidine kinase"/>
    <property type="match status" value="1"/>
</dbReference>
<dbReference type="Gene3D" id="3.30.450.20">
    <property type="entry name" value="PAS domain"/>
    <property type="match status" value="3"/>
</dbReference>
<dbReference type="PANTHER" id="PTHR42878">
    <property type="entry name" value="TWO-COMPONENT HISTIDINE KINASE"/>
    <property type="match status" value="1"/>
</dbReference>
<dbReference type="Proteomes" id="UP000000577">
    <property type="component" value="Chromosome"/>
</dbReference>
<dbReference type="SUPFAM" id="SSF47384">
    <property type="entry name" value="Homodimeric domain of signal transducing histidine kinase"/>
    <property type="match status" value="1"/>
</dbReference>
<dbReference type="GO" id="GO:0000156">
    <property type="term" value="F:phosphorelay response regulator activity"/>
    <property type="evidence" value="ECO:0000318"/>
    <property type="project" value="GO_Central"/>
</dbReference>
<dbReference type="SUPFAM" id="SSF55785">
    <property type="entry name" value="PYP-like sensor domain (PAS domain)"/>
    <property type="match status" value="3"/>
</dbReference>
<dbReference type="SMART" id="SM00091">
    <property type="entry name" value="PAS"/>
    <property type="match status" value="3"/>
</dbReference>
<dbReference type="STRING" id="243231.GSU0693"/>
<sequence length="602" mass="68645">MNSDRLALILETATDGFWDWDLRADRLFLSEGYRTLIGYSSDETFIDSVFIEAIVHPDDRPACVPVIRDLMDGSRISATLEYRILRGDGATVWVQARGTAVDHDDAGRPARMVGTIFDITARKRNEEQLVLMGAVVDDATDEIFWADRQGRLVYVNRAACENLGYSREELLSMTVSDVDPLVPSDRWPVMWETVRLQGGFVMDSVHRTRDGRDIPKEISVRYASIGGREIVYGFARDISERKRVEEALRTSEHRLRLMVEHLPAGAAHREGDRLLVNRAVEEITGYRRHELDTLDKWFSTIYGEQAAEVRAVYEADRAAGMRVPRIMPVRRKDGTIRHLEFFGYQYESGEVWLLHDVTDRRAVEEEIRRLNADLEARVRERTADLESFCHSVSHDLRAPLRHIAGYARMLQEDYRDRLDDTGRHCLSRIGRAAVNMGELVDGLLSLSHISREDIERRNVSLSSIARSVGRELSEREPDRKVELEVADGINGCGDPRLLRILFENLLGNAWKFTARVERPKVEFRMESRDGKNVYVVRDNGVGFDMRYVHKLFGSFERLHGPEEFSGPGMGLAIVRRIVERHGGTVRAESEIGRGAAFSFTLG</sequence>
<dbReference type="SMART" id="SM00086">
    <property type="entry name" value="PAC"/>
    <property type="match status" value="2"/>
</dbReference>
<dbReference type="Pfam" id="PF08447">
    <property type="entry name" value="PAS_3"/>
    <property type="match status" value="2"/>
</dbReference>
<dbReference type="PROSITE" id="PS50112">
    <property type="entry name" value="PAS"/>
    <property type="match status" value="2"/>
</dbReference>
<dbReference type="SMART" id="SM00387">
    <property type="entry name" value="HATPase_c"/>
    <property type="match status" value="1"/>
</dbReference>
<keyword evidence="4" id="KW-0808">Transferase</keyword>
<dbReference type="SMR" id="Q74FB6"/>
<dbReference type="RefSeq" id="WP_010941354.1">
    <property type="nucleotide sequence ID" value="NC_002939.5"/>
</dbReference>
<dbReference type="AlphaFoldDB" id="Q74FB6"/>
<comment type="catalytic activity">
    <reaction evidence="1">
        <text>ATP + protein L-histidine = ADP + protein N-phospho-L-histidine.</text>
        <dbReference type="EC" id="2.7.13.3"/>
    </reaction>
</comment>
<dbReference type="HOGENOM" id="CLU_000445_114_71_7"/>
<dbReference type="Gene3D" id="3.30.565.10">
    <property type="entry name" value="Histidine kinase-like ATPase, C-terminal domain"/>
    <property type="match status" value="1"/>
</dbReference>
<dbReference type="PANTHER" id="PTHR42878:SF15">
    <property type="entry name" value="BACTERIOPHYTOCHROME"/>
    <property type="match status" value="1"/>
</dbReference>
<dbReference type="PRINTS" id="PR00344">
    <property type="entry name" value="BCTRLSENSOR"/>
</dbReference>
<evidence type="ECO:0000313" key="11">
    <source>
        <dbReference type="Proteomes" id="UP000000577"/>
    </source>
</evidence>
<dbReference type="InParanoid" id="Q74FB6"/>
<gene>
    <name evidence="10" type="ordered locus">GSU0693</name>
</gene>
<proteinExistence type="predicted"/>
<dbReference type="SMART" id="SM00388">
    <property type="entry name" value="HisKA"/>
    <property type="match status" value="1"/>
</dbReference>
<dbReference type="EnsemblBacteria" id="AAR34023">
    <property type="protein sequence ID" value="AAR34023"/>
    <property type="gene ID" value="GSU0693"/>
</dbReference>
<dbReference type="InterPro" id="IPR003594">
    <property type="entry name" value="HATPase_dom"/>
</dbReference>
<keyword evidence="11" id="KW-1185">Reference proteome</keyword>
<feature type="domain" description="Histidine kinase" evidence="7">
    <location>
        <begin position="391"/>
        <end position="602"/>
    </location>
</feature>
<dbReference type="Pfam" id="PF02518">
    <property type="entry name" value="HATPase_c"/>
    <property type="match status" value="1"/>
</dbReference>
<dbReference type="InterPro" id="IPR004358">
    <property type="entry name" value="Sig_transdc_His_kin-like_C"/>
</dbReference>
<organism evidence="10 11">
    <name type="scientific">Geobacter sulfurreducens (strain ATCC 51573 / DSM 12127 / PCA)</name>
    <dbReference type="NCBI Taxonomy" id="243231"/>
    <lineage>
        <taxon>Bacteria</taxon>
        <taxon>Pseudomonadati</taxon>
        <taxon>Thermodesulfobacteriota</taxon>
        <taxon>Desulfuromonadia</taxon>
        <taxon>Geobacterales</taxon>
        <taxon>Geobacteraceae</taxon>
        <taxon>Geobacter</taxon>
    </lineage>
</organism>
<dbReference type="GO" id="GO:0000155">
    <property type="term" value="F:phosphorelay sensor kinase activity"/>
    <property type="evidence" value="ECO:0007669"/>
    <property type="project" value="InterPro"/>
</dbReference>
<dbReference type="KEGG" id="gsu:GSU0693"/>
<dbReference type="PROSITE" id="PS50109">
    <property type="entry name" value="HIS_KIN"/>
    <property type="match status" value="1"/>
</dbReference>
<protein>
    <recommendedName>
        <fullName evidence="2">histidine kinase</fullName>
        <ecNumber evidence="2">2.7.13.3</ecNumber>
    </recommendedName>
</protein>
<evidence type="ECO:0000259" key="8">
    <source>
        <dbReference type="PROSITE" id="PS50112"/>
    </source>
</evidence>
<feature type="domain" description="PAS" evidence="8">
    <location>
        <begin position="128"/>
        <end position="186"/>
    </location>
</feature>
<accession>Q74FB6</accession>
<dbReference type="Pfam" id="PF13426">
    <property type="entry name" value="PAS_9"/>
    <property type="match status" value="1"/>
</dbReference>
<evidence type="ECO:0000256" key="1">
    <source>
        <dbReference type="ARBA" id="ARBA00000085"/>
    </source>
</evidence>
<dbReference type="InterPro" id="IPR035965">
    <property type="entry name" value="PAS-like_dom_sf"/>
</dbReference>
<dbReference type="InterPro" id="IPR000700">
    <property type="entry name" value="PAS-assoc_C"/>
</dbReference>
<evidence type="ECO:0000256" key="2">
    <source>
        <dbReference type="ARBA" id="ARBA00012438"/>
    </source>
</evidence>
<keyword evidence="3" id="KW-0597">Phosphoprotein</keyword>
<name>Q74FB6_GEOSL</name>
<dbReference type="InterPro" id="IPR036097">
    <property type="entry name" value="HisK_dim/P_sf"/>
</dbReference>
<dbReference type="CDD" id="cd00082">
    <property type="entry name" value="HisKA"/>
    <property type="match status" value="1"/>
</dbReference>
<dbReference type="eggNOG" id="COG2202">
    <property type="taxonomic scope" value="Bacteria"/>
</dbReference>
<dbReference type="Gene3D" id="1.10.287.130">
    <property type="match status" value="1"/>
</dbReference>
<dbReference type="eggNOG" id="COG4251">
    <property type="taxonomic scope" value="Bacteria"/>
</dbReference>
<evidence type="ECO:0000256" key="4">
    <source>
        <dbReference type="ARBA" id="ARBA00022679"/>
    </source>
</evidence>
<keyword evidence="6" id="KW-0472">Membrane</keyword>
<reference evidence="10 11" key="1">
    <citation type="journal article" date="2003" name="Science">
        <title>Genome of Geobacter sulfurreducens: metal reduction in subsurface environments.</title>
        <authorList>
            <person name="Methe B.A."/>
            <person name="Nelson K.E."/>
            <person name="Eisen J.A."/>
            <person name="Paulsen I.T."/>
            <person name="Nelson W."/>
            <person name="Heidelberg J.F."/>
            <person name="Wu D."/>
            <person name="Wu M."/>
            <person name="Ward N."/>
            <person name="Beanan M.J."/>
            <person name="Dodson R.J."/>
            <person name="Madupu R."/>
            <person name="Brinkac L.M."/>
            <person name="Daugherty S.C."/>
            <person name="DeBoy R.T."/>
            <person name="Durkin A.S."/>
            <person name="Gwinn M."/>
            <person name="Kolonay J.F."/>
            <person name="Sullivan S.A."/>
            <person name="Haft D.H."/>
            <person name="Selengut J."/>
            <person name="Davidsen T.M."/>
            <person name="Zafar N."/>
            <person name="White O."/>
            <person name="Tran B."/>
            <person name="Romero C."/>
            <person name="Forberger H.A."/>
            <person name="Weidman J."/>
            <person name="Khouri H."/>
            <person name="Feldblyum T.V."/>
            <person name="Utterback T.R."/>
            <person name="Van Aken S.E."/>
            <person name="Lovley D.R."/>
            <person name="Fraser C.M."/>
        </authorList>
    </citation>
    <scope>NUCLEOTIDE SEQUENCE [LARGE SCALE GENOMIC DNA]</scope>
    <source>
        <strain evidence="11">ATCC 51573 / DSM 12127 / PCA</strain>
    </source>
</reference>
<feature type="domain" description="PAS" evidence="8">
    <location>
        <begin position="2"/>
        <end position="74"/>
    </location>
</feature>
<dbReference type="GO" id="GO:0030295">
    <property type="term" value="F:protein kinase activator activity"/>
    <property type="evidence" value="ECO:0000318"/>
    <property type="project" value="GO_Central"/>
</dbReference>
<dbReference type="GO" id="GO:0016020">
    <property type="term" value="C:membrane"/>
    <property type="evidence" value="ECO:0007669"/>
    <property type="project" value="UniProtKB-SubCell"/>
</dbReference>
<dbReference type="CDD" id="cd00130">
    <property type="entry name" value="PAS"/>
    <property type="match status" value="3"/>
</dbReference>
<dbReference type="InterPro" id="IPR013655">
    <property type="entry name" value="PAS_fold_3"/>
</dbReference>
<keyword evidence="5 10" id="KW-0418">Kinase</keyword>
<dbReference type="NCBIfam" id="TIGR00229">
    <property type="entry name" value="sensory_box"/>
    <property type="match status" value="3"/>
</dbReference>
<evidence type="ECO:0000256" key="6">
    <source>
        <dbReference type="ARBA" id="ARBA00023136"/>
    </source>
</evidence>
<evidence type="ECO:0000313" key="10">
    <source>
        <dbReference type="EMBL" id="AAR34023.1"/>
    </source>
</evidence>
<feature type="domain" description="PAC" evidence="9">
    <location>
        <begin position="78"/>
        <end position="131"/>
    </location>
</feature>
<dbReference type="InterPro" id="IPR036890">
    <property type="entry name" value="HATPase_C_sf"/>
</dbReference>
<dbReference type="PATRIC" id="fig|243231.5.peg.688"/>
<dbReference type="InterPro" id="IPR003661">
    <property type="entry name" value="HisK_dim/P_dom"/>
</dbReference>
<dbReference type="InterPro" id="IPR050351">
    <property type="entry name" value="BphY/WalK/GraS-like"/>
</dbReference>